<gene>
    <name evidence="1" type="ORF">F2P56_010891</name>
</gene>
<organism evidence="1 2">
    <name type="scientific">Juglans regia</name>
    <name type="common">English walnut</name>
    <dbReference type="NCBI Taxonomy" id="51240"/>
    <lineage>
        <taxon>Eukaryota</taxon>
        <taxon>Viridiplantae</taxon>
        <taxon>Streptophyta</taxon>
        <taxon>Embryophyta</taxon>
        <taxon>Tracheophyta</taxon>
        <taxon>Spermatophyta</taxon>
        <taxon>Magnoliopsida</taxon>
        <taxon>eudicotyledons</taxon>
        <taxon>Gunneridae</taxon>
        <taxon>Pentapetalae</taxon>
        <taxon>rosids</taxon>
        <taxon>fabids</taxon>
        <taxon>Fagales</taxon>
        <taxon>Juglandaceae</taxon>
        <taxon>Juglans</taxon>
    </lineage>
</organism>
<evidence type="ECO:0000313" key="1">
    <source>
        <dbReference type="EMBL" id="KAF5470372.1"/>
    </source>
</evidence>
<proteinExistence type="predicted"/>
<reference evidence="1" key="2">
    <citation type="submission" date="2020-03" db="EMBL/GenBank/DDBJ databases">
        <title>Walnut 2.0.</title>
        <authorList>
            <person name="Marrano A."/>
            <person name="Britton M."/>
            <person name="Zimin A.V."/>
            <person name="Zaini P.A."/>
            <person name="Workman R."/>
            <person name="Puiu D."/>
            <person name="Bianco L."/>
            <person name="Allen B.J."/>
            <person name="Troggio M."/>
            <person name="Leslie C.A."/>
            <person name="Timp W."/>
            <person name="Dendekar A."/>
            <person name="Salzberg S.L."/>
            <person name="Neale D.B."/>
        </authorList>
    </citation>
    <scope>NUCLEOTIDE SEQUENCE</scope>
    <source>
        <tissue evidence="1">Leaves</tissue>
    </source>
</reference>
<evidence type="ECO:0000313" key="2">
    <source>
        <dbReference type="Proteomes" id="UP000619265"/>
    </source>
</evidence>
<reference evidence="1" key="1">
    <citation type="submission" date="2015-10" db="EMBL/GenBank/DDBJ databases">
        <authorList>
            <person name="Martinez-Garcia P.J."/>
            <person name="Crepeau M.W."/>
            <person name="Puiu D."/>
            <person name="Gonzalez-Ibeas D."/>
            <person name="Whalen J."/>
            <person name="Stevens K."/>
            <person name="Paul R."/>
            <person name="Butterfield T."/>
            <person name="Britton M."/>
            <person name="Reagan R."/>
            <person name="Chakraborty S."/>
            <person name="Walawage S.L."/>
            <person name="Vasquez-Gross H.A."/>
            <person name="Cardeno C."/>
            <person name="Famula R."/>
            <person name="Pratt K."/>
            <person name="Kuruganti S."/>
            <person name="Aradhya M.K."/>
            <person name="Leslie C.A."/>
            <person name="Dandekar A.M."/>
            <person name="Salzberg S.L."/>
            <person name="Wegrzyn J.L."/>
            <person name="Langley C.H."/>
            <person name="Neale D.B."/>
        </authorList>
    </citation>
    <scope>NUCLEOTIDE SEQUENCE</scope>
    <source>
        <tissue evidence="1">Leaves</tissue>
    </source>
</reference>
<sequence>MRVRDMMINITSTAALFALLGGLTEVVTTFFLLRQRRSWDQEVNASSLELRIRRDNQNFTYNALRARFAQDVIWVGLKDLTGRDRMCDLFYVAVQMNDADQV</sequence>
<accession>A0A833XKS3</accession>
<name>A0A833XKS3_JUGRE</name>
<dbReference type="Proteomes" id="UP000619265">
    <property type="component" value="Unassembled WGS sequence"/>
</dbReference>
<comment type="caution">
    <text evidence="1">The sequence shown here is derived from an EMBL/GenBank/DDBJ whole genome shotgun (WGS) entry which is preliminary data.</text>
</comment>
<dbReference type="EMBL" id="LIHL02000005">
    <property type="protein sequence ID" value="KAF5470372.1"/>
    <property type="molecule type" value="Genomic_DNA"/>
</dbReference>
<protein>
    <submittedName>
        <fullName evidence="1">Uncharacterized protein</fullName>
    </submittedName>
</protein>
<dbReference type="Gramene" id="Jr05_06710_p2">
    <property type="protein sequence ID" value="cds.Jr05_06710_p2"/>
    <property type="gene ID" value="Jr05_06710"/>
</dbReference>
<dbReference type="AlphaFoldDB" id="A0A833XKS3"/>